<organism evidence="4 7">
    <name type="scientific">Halopseudomonas bauzanensis</name>
    <dbReference type="NCBI Taxonomy" id="653930"/>
    <lineage>
        <taxon>Bacteria</taxon>
        <taxon>Pseudomonadati</taxon>
        <taxon>Pseudomonadota</taxon>
        <taxon>Gammaproteobacteria</taxon>
        <taxon>Pseudomonadales</taxon>
        <taxon>Pseudomonadaceae</taxon>
        <taxon>Halopseudomonas</taxon>
    </lineage>
</organism>
<protein>
    <submittedName>
        <fullName evidence="4">DUF2065 domain-containing protein</fullName>
    </submittedName>
</protein>
<accession>A0A031MDF3</accession>
<evidence type="ECO:0000313" key="3">
    <source>
        <dbReference type="EMBL" id="SFM18951.1"/>
    </source>
</evidence>
<dbReference type="AlphaFoldDB" id="A0A031MDF3"/>
<dbReference type="PANTHER" id="PTHR38602">
    <property type="entry name" value="INNER MEMBRANE PROTEIN-RELATED"/>
    <property type="match status" value="1"/>
</dbReference>
<dbReference type="RefSeq" id="WP_036990630.1">
    <property type="nucleotide sequence ID" value="NZ_FOGN01000005.1"/>
</dbReference>
<proteinExistence type="predicted"/>
<dbReference type="Proteomes" id="UP000305198">
    <property type="component" value="Unassembled WGS sequence"/>
</dbReference>
<dbReference type="InterPro" id="IPR019201">
    <property type="entry name" value="DUF2065"/>
</dbReference>
<keyword evidence="1" id="KW-0472">Membrane</keyword>
<reference evidence="4 7" key="2">
    <citation type="submission" date="2019-04" db="EMBL/GenBank/DDBJ databases">
        <title>Crypto-aerobic microbial life in anoxic (sulfidic) marine sediments.</title>
        <authorList>
            <person name="Bhattacharya S."/>
            <person name="Roy C."/>
            <person name="Mondal N."/>
            <person name="Sarkar J."/>
            <person name="Mandal S."/>
            <person name="Rameez M.J."/>
            <person name="Ghosh W."/>
        </authorList>
    </citation>
    <scope>NUCLEOTIDE SEQUENCE [LARGE SCALE GENOMIC DNA]</scope>
    <source>
        <strain evidence="4 7">SBBB</strain>
    </source>
</reference>
<sequence>MWQNLAAALCLVLVLEGLMPFLAPRRWKRMLVEVSGMSDRQLRVAGLLSMLAGTACLYLIR</sequence>
<dbReference type="PANTHER" id="PTHR38602:SF1">
    <property type="entry name" value="INNER MEMBRANE PROTEIN"/>
    <property type="match status" value="1"/>
</dbReference>
<evidence type="ECO:0000256" key="1">
    <source>
        <dbReference type="SAM" id="Phobius"/>
    </source>
</evidence>
<feature type="transmembrane region" description="Helical" evidence="1">
    <location>
        <begin position="44"/>
        <end position="60"/>
    </location>
</feature>
<keyword evidence="1" id="KW-0812">Transmembrane</keyword>
<dbReference type="Proteomes" id="UP000186599">
    <property type="component" value="Unassembled WGS sequence"/>
</dbReference>
<dbReference type="OrthoDB" id="9182237at2"/>
<dbReference type="STRING" id="653930.SAMN05216589_2515"/>
<dbReference type="EMBL" id="SWAV01000002">
    <property type="protein sequence ID" value="TKA92349.1"/>
    <property type="molecule type" value="Genomic_DNA"/>
</dbReference>
<dbReference type="Proteomes" id="UP000186904">
    <property type="component" value="Unassembled WGS sequence"/>
</dbReference>
<evidence type="ECO:0000313" key="2">
    <source>
        <dbReference type="EMBL" id="SES17420.1"/>
    </source>
</evidence>
<evidence type="ECO:0000313" key="6">
    <source>
        <dbReference type="Proteomes" id="UP000186904"/>
    </source>
</evidence>
<evidence type="ECO:0000313" key="7">
    <source>
        <dbReference type="Proteomes" id="UP000305198"/>
    </source>
</evidence>
<name>A0A031MDF3_9GAMM</name>
<dbReference type="Pfam" id="PF09838">
    <property type="entry name" value="DUF2065"/>
    <property type="match status" value="1"/>
</dbReference>
<dbReference type="EMBL" id="FOUA01000005">
    <property type="protein sequence ID" value="SFM18951.1"/>
    <property type="molecule type" value="Genomic_DNA"/>
</dbReference>
<evidence type="ECO:0000313" key="5">
    <source>
        <dbReference type="Proteomes" id="UP000186599"/>
    </source>
</evidence>
<reference evidence="5 6" key="1">
    <citation type="submission" date="2016-10" db="EMBL/GenBank/DDBJ databases">
        <authorList>
            <person name="de Groot N.N."/>
        </authorList>
    </citation>
    <scope>NUCLEOTIDE SEQUENCE [LARGE SCALE GENOMIC DNA]</scope>
    <source>
        <strain evidence="3 5">CGMCC 1.9095</strain>
        <strain evidence="2 6">DSM 22558</strain>
    </source>
</reference>
<keyword evidence="5" id="KW-1185">Reference proteome</keyword>
<dbReference type="EMBL" id="FOGN01000005">
    <property type="protein sequence ID" value="SES17420.1"/>
    <property type="molecule type" value="Genomic_DNA"/>
</dbReference>
<keyword evidence="1" id="KW-1133">Transmembrane helix</keyword>
<gene>
    <name evidence="4" type="ORF">FA869_08140</name>
    <name evidence="3" type="ORF">SAMN04487855_2704</name>
    <name evidence="2" type="ORF">SAMN05216589_2515</name>
</gene>
<evidence type="ECO:0000313" key="4">
    <source>
        <dbReference type="EMBL" id="TKA92349.1"/>
    </source>
</evidence>